<proteinExistence type="predicted"/>
<dbReference type="AlphaFoldDB" id="A0ABD2PJX1"/>
<protein>
    <submittedName>
        <fullName evidence="1">Dedicator of cytokinesis protein 7</fullName>
    </submittedName>
</protein>
<feature type="non-terminal residue" evidence="1">
    <location>
        <position position="1"/>
    </location>
</feature>
<sequence length="232" mass="25820">ANLAYGKTAKISGNEGNRHAKRHLDYFAGYVNDEPSGGTYEDEMAQRAVDGFTGFEEKENQTFASSYYRSMMVLDANKMQADEPYEKNARRHPCAVLESTYPYNLNPTLFVNLRERTEINGVVLFTPGEGESEASKRLIRRSLSSNNVFDSSSDLDALVVYIEDSMRDSTGKPGPNARICGKVGRANNAVLKEKIHIPCIGSNMVGRYLYVEAQGKRNKHVPSVSAMLCEIM</sequence>
<dbReference type="Proteomes" id="UP001626550">
    <property type="component" value="Unassembled WGS sequence"/>
</dbReference>
<gene>
    <name evidence="1" type="primary">DOCK7_3</name>
    <name evidence="1" type="ORF">Ciccas_013702</name>
</gene>
<name>A0ABD2PJX1_9PLAT</name>
<reference evidence="1 2" key="1">
    <citation type="submission" date="2024-11" db="EMBL/GenBank/DDBJ databases">
        <title>Adaptive evolution of stress response genes in parasites aligns with host niche diversity.</title>
        <authorList>
            <person name="Hahn C."/>
            <person name="Resl P."/>
        </authorList>
    </citation>
    <scope>NUCLEOTIDE SEQUENCE [LARGE SCALE GENOMIC DNA]</scope>
    <source>
        <strain evidence="1">EGGRZ-B1_66</strain>
        <tissue evidence="1">Body</tissue>
    </source>
</reference>
<dbReference type="Gene3D" id="2.60.120.260">
    <property type="entry name" value="Galactose-binding domain-like"/>
    <property type="match status" value="1"/>
</dbReference>
<evidence type="ECO:0000313" key="2">
    <source>
        <dbReference type="Proteomes" id="UP001626550"/>
    </source>
</evidence>
<comment type="caution">
    <text evidence="1">The sequence shown here is derived from an EMBL/GenBank/DDBJ whole genome shotgun (WGS) entry which is preliminary data.</text>
</comment>
<feature type="non-terminal residue" evidence="1">
    <location>
        <position position="232"/>
    </location>
</feature>
<evidence type="ECO:0000313" key="1">
    <source>
        <dbReference type="EMBL" id="KAL3307778.1"/>
    </source>
</evidence>
<dbReference type="EMBL" id="JBJKFK010006512">
    <property type="protein sequence ID" value="KAL3307778.1"/>
    <property type="molecule type" value="Genomic_DNA"/>
</dbReference>
<accession>A0ABD2PJX1</accession>
<organism evidence="1 2">
    <name type="scientific">Cichlidogyrus casuarinus</name>
    <dbReference type="NCBI Taxonomy" id="1844966"/>
    <lineage>
        <taxon>Eukaryota</taxon>
        <taxon>Metazoa</taxon>
        <taxon>Spiralia</taxon>
        <taxon>Lophotrochozoa</taxon>
        <taxon>Platyhelminthes</taxon>
        <taxon>Monogenea</taxon>
        <taxon>Monopisthocotylea</taxon>
        <taxon>Dactylogyridea</taxon>
        <taxon>Ancyrocephalidae</taxon>
        <taxon>Cichlidogyrus</taxon>
    </lineage>
</organism>
<keyword evidence="2" id="KW-1185">Reference proteome</keyword>